<dbReference type="Pfam" id="PF00892">
    <property type="entry name" value="EamA"/>
    <property type="match status" value="2"/>
</dbReference>
<feature type="transmembrane region" description="Helical" evidence="7">
    <location>
        <begin position="101"/>
        <end position="120"/>
    </location>
</feature>
<evidence type="ECO:0000256" key="6">
    <source>
        <dbReference type="ARBA" id="ARBA00023136"/>
    </source>
</evidence>
<dbReference type="PANTHER" id="PTHR42920">
    <property type="entry name" value="OS03G0707200 PROTEIN-RELATED"/>
    <property type="match status" value="1"/>
</dbReference>
<dbReference type="InterPro" id="IPR000620">
    <property type="entry name" value="EamA_dom"/>
</dbReference>
<dbReference type="InterPro" id="IPR037185">
    <property type="entry name" value="EmrE-like"/>
</dbReference>
<comment type="subcellular location">
    <subcellularLocation>
        <location evidence="1">Cell membrane</location>
        <topology evidence="1">Multi-pass membrane protein</topology>
    </subcellularLocation>
</comment>
<keyword evidence="3" id="KW-1003">Cell membrane</keyword>
<dbReference type="InterPro" id="IPR051258">
    <property type="entry name" value="Diverse_Substrate_Transporter"/>
</dbReference>
<keyword evidence="4 7" id="KW-0812">Transmembrane</keyword>
<accession>A0ABY4CLR2</accession>
<organism evidence="9 10">
    <name type="scientific">Fodinisporobacter ferrooxydans</name>
    <dbReference type="NCBI Taxonomy" id="2901836"/>
    <lineage>
        <taxon>Bacteria</taxon>
        <taxon>Bacillati</taxon>
        <taxon>Bacillota</taxon>
        <taxon>Bacilli</taxon>
        <taxon>Bacillales</taxon>
        <taxon>Alicyclobacillaceae</taxon>
        <taxon>Fodinisporobacter</taxon>
    </lineage>
</organism>
<sequence length="307" mass="34357">MKWRYSGIFADSMLLLVTLFWGATFVLVQDAIHKVPVFTFLAIRFFMAGLLLWIIQIAMNRGKPSTFDRKTIGSGIMLGIWLFAGYAFQTFGLLYTTPAKAGFITGLSVVLVPILSFWILRQPIHRYMVTGIILATIGLGMLSFHSDFSMNIGDVLVFFCAIAFAMQITLTGKYAGTGNSMNLAILQILTVAVLSGIAAAAFEPWRNTLRPTVLFQTEVWVAFVICAVFATAFAFFAQTYFQQYTTTSHTALIFTCEPVFAALTSWIWIHEQFTWKTLSGCLFILFGMFVSEGYTIWLQKQPADSET</sequence>
<feature type="transmembrane region" description="Helical" evidence="7">
    <location>
        <begin position="152"/>
        <end position="171"/>
    </location>
</feature>
<evidence type="ECO:0000256" key="7">
    <source>
        <dbReference type="SAM" id="Phobius"/>
    </source>
</evidence>
<evidence type="ECO:0000313" key="9">
    <source>
        <dbReference type="EMBL" id="UOF90186.1"/>
    </source>
</evidence>
<dbReference type="Proteomes" id="UP000830167">
    <property type="component" value="Chromosome"/>
</dbReference>
<feature type="transmembrane region" description="Helical" evidence="7">
    <location>
        <begin position="249"/>
        <end position="269"/>
    </location>
</feature>
<feature type="transmembrane region" description="Helical" evidence="7">
    <location>
        <begin position="127"/>
        <end position="146"/>
    </location>
</feature>
<name>A0ABY4CLR2_9BACL</name>
<evidence type="ECO:0000256" key="1">
    <source>
        <dbReference type="ARBA" id="ARBA00004651"/>
    </source>
</evidence>
<feature type="domain" description="EamA" evidence="8">
    <location>
        <begin position="10"/>
        <end position="143"/>
    </location>
</feature>
<proteinExistence type="inferred from homology"/>
<protein>
    <submittedName>
        <fullName evidence="9">DMT family transporter</fullName>
    </submittedName>
</protein>
<evidence type="ECO:0000256" key="5">
    <source>
        <dbReference type="ARBA" id="ARBA00022989"/>
    </source>
</evidence>
<comment type="similarity">
    <text evidence="2">Belongs to the EamA transporter family.</text>
</comment>
<dbReference type="SUPFAM" id="SSF103481">
    <property type="entry name" value="Multidrug resistance efflux transporter EmrE"/>
    <property type="match status" value="2"/>
</dbReference>
<dbReference type="PANTHER" id="PTHR42920:SF5">
    <property type="entry name" value="EAMA DOMAIN-CONTAINING PROTEIN"/>
    <property type="match status" value="1"/>
</dbReference>
<keyword evidence="10" id="KW-1185">Reference proteome</keyword>
<feature type="transmembrane region" description="Helical" evidence="7">
    <location>
        <begin position="12"/>
        <end position="29"/>
    </location>
</feature>
<feature type="transmembrane region" description="Helical" evidence="7">
    <location>
        <begin position="76"/>
        <end position="95"/>
    </location>
</feature>
<feature type="transmembrane region" description="Helical" evidence="7">
    <location>
        <begin position="275"/>
        <end position="297"/>
    </location>
</feature>
<feature type="transmembrane region" description="Helical" evidence="7">
    <location>
        <begin position="183"/>
        <end position="202"/>
    </location>
</feature>
<keyword evidence="6 7" id="KW-0472">Membrane</keyword>
<evidence type="ECO:0000256" key="4">
    <source>
        <dbReference type="ARBA" id="ARBA00022692"/>
    </source>
</evidence>
<evidence type="ECO:0000256" key="3">
    <source>
        <dbReference type="ARBA" id="ARBA00022475"/>
    </source>
</evidence>
<gene>
    <name evidence="9" type="ORF">LSG31_20360</name>
</gene>
<keyword evidence="5 7" id="KW-1133">Transmembrane helix</keyword>
<feature type="domain" description="EamA" evidence="8">
    <location>
        <begin position="152"/>
        <end position="290"/>
    </location>
</feature>
<feature type="transmembrane region" description="Helical" evidence="7">
    <location>
        <begin position="214"/>
        <end position="237"/>
    </location>
</feature>
<dbReference type="RefSeq" id="WP_347436879.1">
    <property type="nucleotide sequence ID" value="NZ_CP089291.1"/>
</dbReference>
<evidence type="ECO:0000256" key="2">
    <source>
        <dbReference type="ARBA" id="ARBA00007362"/>
    </source>
</evidence>
<evidence type="ECO:0000313" key="10">
    <source>
        <dbReference type="Proteomes" id="UP000830167"/>
    </source>
</evidence>
<evidence type="ECO:0000259" key="8">
    <source>
        <dbReference type="Pfam" id="PF00892"/>
    </source>
</evidence>
<feature type="transmembrane region" description="Helical" evidence="7">
    <location>
        <begin position="35"/>
        <end position="55"/>
    </location>
</feature>
<dbReference type="EMBL" id="CP089291">
    <property type="protein sequence ID" value="UOF90186.1"/>
    <property type="molecule type" value="Genomic_DNA"/>
</dbReference>
<reference evidence="9" key="1">
    <citation type="submission" date="2021-12" db="EMBL/GenBank/DDBJ databases">
        <title>Alicyclobacillaceae gen. nov., sp. nov., isolated from chalcocite enrichment system.</title>
        <authorList>
            <person name="Jiang Z."/>
        </authorList>
    </citation>
    <scope>NUCLEOTIDE SEQUENCE</scope>
    <source>
        <strain evidence="9">MYW30-H2</strain>
    </source>
</reference>